<dbReference type="InterPro" id="IPR051462">
    <property type="entry name" value="CBS_domain-containing"/>
</dbReference>
<dbReference type="PROSITE" id="PS51371">
    <property type="entry name" value="CBS"/>
    <property type="match status" value="2"/>
</dbReference>
<evidence type="ECO:0000259" key="3">
    <source>
        <dbReference type="PROSITE" id="PS51371"/>
    </source>
</evidence>
<dbReference type="RefSeq" id="WP_156007687.1">
    <property type="nucleotide sequence ID" value="NZ_CP045483.1"/>
</dbReference>
<dbReference type="SMART" id="SM00116">
    <property type="entry name" value="CBS"/>
    <property type="match status" value="4"/>
</dbReference>
<evidence type="ECO:0000256" key="1">
    <source>
        <dbReference type="ARBA" id="ARBA00022737"/>
    </source>
</evidence>
<feature type="domain" description="CBS" evidence="3">
    <location>
        <begin position="5"/>
        <end position="63"/>
    </location>
</feature>
<protein>
    <submittedName>
        <fullName evidence="4">CBS domain-containing protein</fullName>
    </submittedName>
</protein>
<name>A0A650CR24_9CREN</name>
<evidence type="ECO:0000256" key="2">
    <source>
        <dbReference type="PROSITE-ProRule" id="PRU00703"/>
    </source>
</evidence>
<keyword evidence="5" id="KW-1185">Reference proteome</keyword>
<dbReference type="Pfam" id="PF00571">
    <property type="entry name" value="CBS"/>
    <property type="match status" value="3"/>
</dbReference>
<feature type="domain" description="CBS" evidence="3">
    <location>
        <begin position="127"/>
        <end position="184"/>
    </location>
</feature>
<dbReference type="Proteomes" id="UP000423396">
    <property type="component" value="Chromosome"/>
</dbReference>
<dbReference type="GeneID" id="42799351"/>
<keyword evidence="2" id="KW-0129">CBS domain</keyword>
<dbReference type="SUPFAM" id="SSF54631">
    <property type="entry name" value="CBS-domain pair"/>
    <property type="match status" value="2"/>
</dbReference>
<dbReference type="PANTHER" id="PTHR48108">
    <property type="entry name" value="CBS DOMAIN-CONTAINING PROTEIN CBSX2, CHLOROPLASTIC"/>
    <property type="match status" value="1"/>
</dbReference>
<dbReference type="InterPro" id="IPR000644">
    <property type="entry name" value="CBS_dom"/>
</dbReference>
<dbReference type="PANTHER" id="PTHR48108:SF18">
    <property type="entry name" value="CBS DOMAIN-CONTAINING PROTEIN"/>
    <property type="match status" value="1"/>
</dbReference>
<reference evidence="4 5" key="1">
    <citation type="submission" date="2019-10" db="EMBL/GenBank/DDBJ databases">
        <title>Genome Sequences from Six Type Strain Members of the Archaeal Family Sulfolobaceae: Acidianus ambivalens, Acidianus infernus, Metallosphaera prunae, Stygiolobus azoricus, Sulfolobus metallicus, and Sulfurisphaera ohwakuensis.</title>
        <authorList>
            <person name="Counts J.A."/>
            <person name="Kelly R.M."/>
        </authorList>
    </citation>
    <scope>NUCLEOTIDE SEQUENCE [LARGE SCALE GENOMIC DNA]</scope>
    <source>
        <strain evidence="4 5">FC6</strain>
    </source>
</reference>
<dbReference type="Gene3D" id="3.10.580.10">
    <property type="entry name" value="CBS-domain"/>
    <property type="match status" value="2"/>
</dbReference>
<sequence>MKLGLIKGHDVIAITEESYITDAIFFMNTNRIRRIAVLRDREIIGLFTVEEALYHILYNEADERLKEARLKPVIKSNPSLSEIIRDMLSNKVDAVFIEGDGGLKIVTYKDVIKEVKWDNAHDSISSISKQAIVVPPYARIRTAASVMINNGIRHVPVYEGDLYGIVSARDIVYGYPELDLNSDVSKIMIPEVYNVSGNTPINVVVKDLLRLNIGSAIVNKREIVTLKDLIEYASRNLIKE</sequence>
<dbReference type="EMBL" id="CP045483">
    <property type="protein sequence ID" value="QGR20238.1"/>
    <property type="molecule type" value="Genomic_DNA"/>
</dbReference>
<organism evidence="4 5">
    <name type="scientific">Stygiolobus azoricus</name>
    <dbReference type="NCBI Taxonomy" id="41675"/>
    <lineage>
        <taxon>Archaea</taxon>
        <taxon>Thermoproteota</taxon>
        <taxon>Thermoprotei</taxon>
        <taxon>Sulfolobales</taxon>
        <taxon>Sulfolobaceae</taxon>
        <taxon>Stygiolobus</taxon>
    </lineage>
</organism>
<dbReference type="AlphaFoldDB" id="A0A650CR24"/>
<evidence type="ECO:0000313" key="4">
    <source>
        <dbReference type="EMBL" id="QGR20238.1"/>
    </source>
</evidence>
<dbReference type="KEGG" id="sazo:D1868_09735"/>
<keyword evidence="1" id="KW-0677">Repeat</keyword>
<evidence type="ECO:0000313" key="5">
    <source>
        <dbReference type="Proteomes" id="UP000423396"/>
    </source>
</evidence>
<accession>A0A650CR24</accession>
<dbReference type="OrthoDB" id="8919at2157"/>
<gene>
    <name evidence="4" type="ORF">D1868_09735</name>
</gene>
<dbReference type="InterPro" id="IPR046342">
    <property type="entry name" value="CBS_dom_sf"/>
</dbReference>
<proteinExistence type="predicted"/>